<dbReference type="PANTHER" id="PTHR30086">
    <property type="entry name" value="ARGININE EXPORTER PROTEIN ARGO"/>
    <property type="match status" value="1"/>
</dbReference>
<feature type="transmembrane region" description="Helical" evidence="6">
    <location>
        <begin position="6"/>
        <end position="26"/>
    </location>
</feature>
<name>A0ABQ2KVA7_9BACL</name>
<protein>
    <submittedName>
        <fullName evidence="7">LysE/yggA</fullName>
    </submittedName>
</protein>
<keyword evidence="8" id="KW-1185">Reference proteome</keyword>
<keyword evidence="3 6" id="KW-0812">Transmembrane</keyword>
<proteinExistence type="predicted"/>
<evidence type="ECO:0000313" key="8">
    <source>
        <dbReference type="Proteomes" id="UP000606653"/>
    </source>
</evidence>
<accession>A0ABQ2KVA7</accession>
<feature type="transmembrane region" description="Helical" evidence="6">
    <location>
        <begin position="146"/>
        <end position="170"/>
    </location>
</feature>
<evidence type="ECO:0000256" key="5">
    <source>
        <dbReference type="ARBA" id="ARBA00023136"/>
    </source>
</evidence>
<dbReference type="RefSeq" id="WP_018976905.1">
    <property type="nucleotide sequence ID" value="NZ_BMLN01000002.1"/>
</dbReference>
<dbReference type="Proteomes" id="UP000606653">
    <property type="component" value="Unassembled WGS sequence"/>
</dbReference>
<feature type="transmembrane region" description="Helical" evidence="6">
    <location>
        <begin position="182"/>
        <end position="200"/>
    </location>
</feature>
<dbReference type="InterPro" id="IPR001123">
    <property type="entry name" value="LeuE-type"/>
</dbReference>
<feature type="transmembrane region" description="Helical" evidence="6">
    <location>
        <begin position="72"/>
        <end position="91"/>
    </location>
</feature>
<keyword evidence="4 6" id="KW-1133">Transmembrane helix</keyword>
<evidence type="ECO:0000256" key="2">
    <source>
        <dbReference type="ARBA" id="ARBA00022475"/>
    </source>
</evidence>
<sequence>MEAILHGFILAFGLILPLGVQNVFVFTQGATQPRVSRALPAVLAASLCDTLLILLAVYGVSAVVLQFEALRIVLMLAGGVFLLYMGVTLWRSRPSATSGGISARALPASKQMLFAASVSLLNPHALLDTIGVIGTSALVYESADRLCFAAACIVVSWLWFVGLAGAGSALRRFDGSGRLMILFNKGSALFIWVTALYLLWNLAQDTLF</sequence>
<dbReference type="EMBL" id="BMLN01000002">
    <property type="protein sequence ID" value="GGN93857.1"/>
    <property type="molecule type" value="Genomic_DNA"/>
</dbReference>
<keyword evidence="5 6" id="KW-0472">Membrane</keyword>
<evidence type="ECO:0000256" key="1">
    <source>
        <dbReference type="ARBA" id="ARBA00004651"/>
    </source>
</evidence>
<reference evidence="8" key="1">
    <citation type="journal article" date="2019" name="Int. J. Syst. Evol. Microbiol.">
        <title>The Global Catalogue of Microorganisms (GCM) 10K type strain sequencing project: providing services to taxonomists for standard genome sequencing and annotation.</title>
        <authorList>
            <consortium name="The Broad Institute Genomics Platform"/>
            <consortium name="The Broad Institute Genome Sequencing Center for Infectious Disease"/>
            <person name="Wu L."/>
            <person name="Ma J."/>
        </authorList>
    </citation>
    <scope>NUCLEOTIDE SEQUENCE [LARGE SCALE GENOMIC DNA]</scope>
    <source>
        <strain evidence="8">CGMCC 1.6964</strain>
    </source>
</reference>
<comment type="subcellular location">
    <subcellularLocation>
        <location evidence="1">Cell membrane</location>
        <topology evidence="1">Multi-pass membrane protein</topology>
    </subcellularLocation>
</comment>
<evidence type="ECO:0000256" key="6">
    <source>
        <dbReference type="SAM" id="Phobius"/>
    </source>
</evidence>
<dbReference type="PANTHER" id="PTHR30086:SF20">
    <property type="entry name" value="ARGININE EXPORTER PROTEIN ARGO-RELATED"/>
    <property type="match status" value="1"/>
</dbReference>
<evidence type="ECO:0000256" key="4">
    <source>
        <dbReference type="ARBA" id="ARBA00022989"/>
    </source>
</evidence>
<evidence type="ECO:0000256" key="3">
    <source>
        <dbReference type="ARBA" id="ARBA00022692"/>
    </source>
</evidence>
<organism evidence="7 8">
    <name type="scientific">Saccharibacillus kuerlensis</name>
    <dbReference type="NCBI Taxonomy" id="459527"/>
    <lineage>
        <taxon>Bacteria</taxon>
        <taxon>Bacillati</taxon>
        <taxon>Bacillota</taxon>
        <taxon>Bacilli</taxon>
        <taxon>Bacillales</taxon>
        <taxon>Paenibacillaceae</taxon>
        <taxon>Saccharibacillus</taxon>
    </lineage>
</organism>
<feature type="transmembrane region" description="Helical" evidence="6">
    <location>
        <begin position="38"/>
        <end position="60"/>
    </location>
</feature>
<gene>
    <name evidence="7" type="ORF">GCM10010969_08060</name>
</gene>
<comment type="caution">
    <text evidence="7">The sequence shown here is derived from an EMBL/GenBank/DDBJ whole genome shotgun (WGS) entry which is preliminary data.</text>
</comment>
<keyword evidence="2" id="KW-1003">Cell membrane</keyword>
<dbReference type="Pfam" id="PF01810">
    <property type="entry name" value="LysE"/>
    <property type="match status" value="1"/>
</dbReference>
<evidence type="ECO:0000313" key="7">
    <source>
        <dbReference type="EMBL" id="GGN93857.1"/>
    </source>
</evidence>
<feature type="transmembrane region" description="Helical" evidence="6">
    <location>
        <begin position="112"/>
        <end position="140"/>
    </location>
</feature>